<evidence type="ECO:0000256" key="7">
    <source>
        <dbReference type="ARBA" id="ARBA00023049"/>
    </source>
</evidence>
<dbReference type="Gene3D" id="2.70.70.10">
    <property type="entry name" value="Glucose Permease (Domain IIA)"/>
    <property type="match status" value="1"/>
</dbReference>
<dbReference type="Gene3D" id="3.10.450.350">
    <property type="match status" value="2"/>
</dbReference>
<keyword evidence="3" id="KW-0645">Protease</keyword>
<dbReference type="STRING" id="463301.SAMN04487955_102177"/>
<dbReference type="GO" id="GO:0030313">
    <property type="term" value="C:cell envelope"/>
    <property type="evidence" value="ECO:0007669"/>
    <property type="project" value="UniProtKB-SubCell"/>
</dbReference>
<dbReference type="Pfam" id="PF01551">
    <property type="entry name" value="Peptidase_M23"/>
    <property type="match status" value="1"/>
</dbReference>
<dbReference type="GO" id="GO:0004222">
    <property type="term" value="F:metalloendopeptidase activity"/>
    <property type="evidence" value="ECO:0007669"/>
    <property type="project" value="TreeGrafter"/>
</dbReference>
<name>A0A1I7G1R8_9GAMM</name>
<keyword evidence="5" id="KW-0378">Hydrolase</keyword>
<keyword evidence="6" id="KW-0862">Zinc</keyword>
<protein>
    <submittedName>
        <fullName evidence="10">Murein DD-endopeptidase</fullName>
    </submittedName>
</protein>
<keyword evidence="11" id="KW-1185">Reference proteome</keyword>
<dbReference type="FunFam" id="2.70.70.10:FF:000002">
    <property type="entry name" value="Murein DD-endopeptidase MepM"/>
    <property type="match status" value="1"/>
</dbReference>
<evidence type="ECO:0000313" key="10">
    <source>
        <dbReference type="EMBL" id="SFU42353.1"/>
    </source>
</evidence>
<dbReference type="OrthoDB" id="9805070at2"/>
<evidence type="ECO:0000256" key="1">
    <source>
        <dbReference type="ARBA" id="ARBA00001947"/>
    </source>
</evidence>
<sequence>MLRILHSLPRTHKFLLLPVATMVTVLGAEKIVSSLQDVQRENQSPDTVFIPLAPDARPGLPSLNLDRSPVADAIEIASQALDATREHVPISRLSPTEVVDLSFVESASASGEAADNADMPAATSEPAFMAVTDEQATFDDGALHMAIVVGTISSGMLDLDQDTQVVAGATSYDDVSEQELDLFAEGPIILEEEIAASDAFVPEWQTYTVKQGDTFAILAQNRLGLGYREVLNMLESIDEPRVLTHWPAGKRFEYQLDAQGKLLTLRMMINARSGLLIEREQDAFEVAAIERSGEPTQRLFAGTVSGSFARSAQSTGLNSTEVAELANVLEKKLDFRRDTRRGDRFQVLIESDIIDGETLDSRVLAVQYEGERMDLTVVRNTEDNNFYTPDGQSLDPAFSRYPFDGRYRLSSNFNPNRKHPVTGRVSPHKGTDFAMPIGSPVQSPAGGRVEKVGNHPLAGRYLVVRHDNGYKTRYLHLSKPLVKRGDRVEMNQRIALSGNTGRSTGPHLHYEVLVNDSQVDAMKVALPENQSLEGDRLMAFKGEAEPILAVLESGETGTVVASTGAAEDDDG</sequence>
<dbReference type="CDD" id="cd12797">
    <property type="entry name" value="M23_peptidase"/>
    <property type="match status" value="1"/>
</dbReference>
<evidence type="ECO:0000259" key="9">
    <source>
        <dbReference type="Pfam" id="PF19425"/>
    </source>
</evidence>
<dbReference type="Pfam" id="PF19425">
    <property type="entry name" value="Csd3_N2"/>
    <property type="match status" value="1"/>
</dbReference>
<gene>
    <name evidence="10" type="ORF">SAMN04487955_102177</name>
</gene>
<dbReference type="InterPro" id="IPR045834">
    <property type="entry name" value="Csd3_N2"/>
</dbReference>
<keyword evidence="4" id="KW-0479">Metal-binding</keyword>
<dbReference type="EMBL" id="FPBP01000002">
    <property type="protein sequence ID" value="SFU42353.1"/>
    <property type="molecule type" value="Genomic_DNA"/>
</dbReference>
<dbReference type="InterPro" id="IPR011055">
    <property type="entry name" value="Dup_hybrid_motif"/>
</dbReference>
<dbReference type="PANTHER" id="PTHR21666:SF292">
    <property type="entry name" value="MUREIN DD-ENDOPEPTIDASE MEPM"/>
    <property type="match status" value="1"/>
</dbReference>
<evidence type="ECO:0000256" key="4">
    <source>
        <dbReference type="ARBA" id="ARBA00022723"/>
    </source>
</evidence>
<dbReference type="InterPro" id="IPR016047">
    <property type="entry name" value="M23ase_b-sheet_dom"/>
</dbReference>
<evidence type="ECO:0000256" key="2">
    <source>
        <dbReference type="ARBA" id="ARBA00004196"/>
    </source>
</evidence>
<dbReference type="PANTHER" id="PTHR21666">
    <property type="entry name" value="PEPTIDASE-RELATED"/>
    <property type="match status" value="1"/>
</dbReference>
<feature type="domain" description="M23ase beta-sheet core" evidence="8">
    <location>
        <begin position="427"/>
        <end position="520"/>
    </location>
</feature>
<accession>A0A1I7G1R8</accession>
<organism evidence="10 11">
    <name type="scientific">Halomonas korlensis</name>
    <dbReference type="NCBI Taxonomy" id="463301"/>
    <lineage>
        <taxon>Bacteria</taxon>
        <taxon>Pseudomonadati</taxon>
        <taxon>Pseudomonadota</taxon>
        <taxon>Gammaproteobacteria</taxon>
        <taxon>Oceanospirillales</taxon>
        <taxon>Halomonadaceae</taxon>
        <taxon>Halomonas</taxon>
    </lineage>
</organism>
<evidence type="ECO:0000256" key="6">
    <source>
        <dbReference type="ARBA" id="ARBA00022833"/>
    </source>
</evidence>
<evidence type="ECO:0000256" key="3">
    <source>
        <dbReference type="ARBA" id="ARBA00022670"/>
    </source>
</evidence>
<dbReference type="RefSeq" id="WP_089793009.1">
    <property type="nucleotide sequence ID" value="NZ_FPBP01000002.1"/>
</dbReference>
<comment type="subcellular location">
    <subcellularLocation>
        <location evidence="2">Cell envelope</location>
    </subcellularLocation>
</comment>
<proteinExistence type="predicted"/>
<dbReference type="InterPro" id="IPR050570">
    <property type="entry name" value="Cell_wall_metabolism_enzyme"/>
</dbReference>
<dbReference type="Proteomes" id="UP000198693">
    <property type="component" value="Unassembled WGS sequence"/>
</dbReference>
<dbReference type="AlphaFoldDB" id="A0A1I7G1R8"/>
<evidence type="ECO:0000313" key="11">
    <source>
        <dbReference type="Proteomes" id="UP000198693"/>
    </source>
</evidence>
<dbReference type="GO" id="GO:0006508">
    <property type="term" value="P:proteolysis"/>
    <property type="evidence" value="ECO:0007669"/>
    <property type="project" value="UniProtKB-KW"/>
</dbReference>
<reference evidence="11" key="1">
    <citation type="submission" date="2016-10" db="EMBL/GenBank/DDBJ databases">
        <authorList>
            <person name="Varghese N."/>
            <person name="Submissions S."/>
        </authorList>
    </citation>
    <scope>NUCLEOTIDE SEQUENCE [LARGE SCALE GENOMIC DNA]</scope>
    <source>
        <strain evidence="11">CGMCC 1.6981</strain>
    </source>
</reference>
<comment type="cofactor">
    <cofactor evidence="1">
        <name>Zn(2+)</name>
        <dbReference type="ChEBI" id="CHEBI:29105"/>
    </cofactor>
</comment>
<feature type="domain" description="Csd3-like second N-terminal" evidence="9">
    <location>
        <begin position="293"/>
        <end position="415"/>
    </location>
</feature>
<evidence type="ECO:0000256" key="5">
    <source>
        <dbReference type="ARBA" id="ARBA00022801"/>
    </source>
</evidence>
<dbReference type="SUPFAM" id="SSF51261">
    <property type="entry name" value="Duplicated hybrid motif"/>
    <property type="match status" value="1"/>
</dbReference>
<dbReference type="GO" id="GO:0046872">
    <property type="term" value="F:metal ion binding"/>
    <property type="evidence" value="ECO:0007669"/>
    <property type="project" value="UniProtKB-KW"/>
</dbReference>
<evidence type="ECO:0000259" key="8">
    <source>
        <dbReference type="Pfam" id="PF01551"/>
    </source>
</evidence>
<keyword evidence="7" id="KW-0482">Metalloprotease</keyword>